<dbReference type="PANTHER" id="PTHR37810:SF5">
    <property type="entry name" value="IMMUNITY PROTEIN SDPI"/>
    <property type="match status" value="1"/>
</dbReference>
<organism evidence="4 5">
    <name type="scientific">Kineococcus halophytocola</name>
    <dbReference type="NCBI Taxonomy" id="3234027"/>
    <lineage>
        <taxon>Bacteria</taxon>
        <taxon>Bacillati</taxon>
        <taxon>Actinomycetota</taxon>
        <taxon>Actinomycetes</taxon>
        <taxon>Kineosporiales</taxon>
        <taxon>Kineosporiaceae</taxon>
        <taxon>Kineococcus</taxon>
    </lineage>
</organism>
<dbReference type="Pfam" id="PF07853">
    <property type="entry name" value="DUF1648"/>
    <property type="match status" value="1"/>
</dbReference>
<dbReference type="EMBL" id="JBGFTU010000009">
    <property type="protein sequence ID" value="MEZ0164946.1"/>
    <property type="molecule type" value="Genomic_DNA"/>
</dbReference>
<feature type="domain" description="DUF5808" evidence="3">
    <location>
        <begin position="312"/>
        <end position="337"/>
    </location>
</feature>
<feature type="transmembrane region" description="Helical" evidence="1">
    <location>
        <begin position="338"/>
        <end position="360"/>
    </location>
</feature>
<evidence type="ECO:0000313" key="5">
    <source>
        <dbReference type="Proteomes" id="UP001565927"/>
    </source>
</evidence>
<evidence type="ECO:0000259" key="2">
    <source>
        <dbReference type="Pfam" id="PF07853"/>
    </source>
</evidence>
<comment type="caution">
    <text evidence="4">The sequence shown here is derived from an EMBL/GenBank/DDBJ whole genome shotgun (WGS) entry which is preliminary data.</text>
</comment>
<keyword evidence="1" id="KW-0472">Membrane</keyword>
<dbReference type="PANTHER" id="PTHR37810">
    <property type="entry name" value="IMMUNITY PROTEIN SDPI"/>
    <property type="match status" value="1"/>
</dbReference>
<evidence type="ECO:0000256" key="1">
    <source>
        <dbReference type="SAM" id="Phobius"/>
    </source>
</evidence>
<evidence type="ECO:0000313" key="4">
    <source>
        <dbReference type="EMBL" id="MEZ0164946.1"/>
    </source>
</evidence>
<feature type="transmembrane region" description="Helical" evidence="1">
    <location>
        <begin position="174"/>
        <end position="199"/>
    </location>
</feature>
<dbReference type="RefSeq" id="WP_370441191.1">
    <property type="nucleotide sequence ID" value="NZ_JBGFTU010000009.1"/>
</dbReference>
<feature type="transmembrane region" description="Helical" evidence="1">
    <location>
        <begin position="230"/>
        <end position="253"/>
    </location>
</feature>
<feature type="domain" description="DUF1648" evidence="2">
    <location>
        <begin position="142"/>
        <end position="186"/>
    </location>
</feature>
<dbReference type="Pfam" id="PF19124">
    <property type="entry name" value="DUF5808"/>
    <property type="match status" value="1"/>
</dbReference>
<feature type="transmembrane region" description="Helical" evidence="1">
    <location>
        <begin position="135"/>
        <end position="154"/>
    </location>
</feature>
<feature type="transmembrane region" description="Helical" evidence="1">
    <location>
        <begin position="6"/>
        <end position="25"/>
    </location>
</feature>
<dbReference type="Proteomes" id="UP001565927">
    <property type="component" value="Unassembled WGS sequence"/>
</dbReference>
<feature type="transmembrane region" description="Helical" evidence="1">
    <location>
        <begin position="80"/>
        <end position="98"/>
    </location>
</feature>
<name>A0ABV4H3H6_9ACTN</name>
<keyword evidence="5" id="KW-1185">Reference proteome</keyword>
<reference evidence="4 5" key="1">
    <citation type="submission" date="2024-07" db="EMBL/GenBank/DDBJ databases">
        <authorList>
            <person name="Thanompreechachai J."/>
            <person name="Duangmal K."/>
        </authorList>
    </citation>
    <scope>NUCLEOTIDE SEQUENCE [LARGE SCALE GENOMIC DNA]</scope>
    <source>
        <strain evidence="4 5">LSe6-4</strain>
    </source>
</reference>
<feature type="transmembrane region" description="Helical" evidence="1">
    <location>
        <begin position="56"/>
        <end position="74"/>
    </location>
</feature>
<proteinExistence type="predicted"/>
<accession>A0ABV4H3H6</accession>
<dbReference type="InterPro" id="IPR043831">
    <property type="entry name" value="DUF5808"/>
</dbReference>
<feature type="transmembrane region" description="Helical" evidence="1">
    <location>
        <begin position="259"/>
        <end position="280"/>
    </location>
</feature>
<protein>
    <submittedName>
        <fullName evidence="4">DUF5808 domain-containing protein</fullName>
    </submittedName>
</protein>
<dbReference type="InterPro" id="IPR012867">
    <property type="entry name" value="DUF1648"/>
</dbReference>
<keyword evidence="1" id="KW-1133">Transmembrane helix</keyword>
<gene>
    <name evidence="4" type="ORF">AB2L27_09230</name>
</gene>
<keyword evidence="1" id="KW-0812">Transmembrane</keyword>
<sequence>MNHASTTAAIGVGACLLVGLTLLLVPSLSARTLPLGVAVPRERADAPVVRHAVRRYRVVVVALTALAAVVAGLVPSPAGLLPSTYGLLVLGFAAFVVCRRPIQTTKTAEGWFRGVPVRLTAPLGDVPRPPVPVHWYVLALALVLATAAFGWTRYDALPDPYPTHWGDGGLPDAYAARSFWTAFGPLLVALGLTAFLLVLARLVRLAPLRPRAGDADPLARPLATERAGQSLLGVSALLGAGLVCAIVVDGWLHPDRLRWTASTLGVFGAGLVVAVVVTVVRSRVGGPAPAPGAPDAPDDDRHWRGGLLYVNREDPALLVPKRVGVGWTLNVGHPAGRVLTAVLLLLVLAGLGLGVAGTVLGS</sequence>
<evidence type="ECO:0000259" key="3">
    <source>
        <dbReference type="Pfam" id="PF19124"/>
    </source>
</evidence>